<dbReference type="AlphaFoldDB" id="A0A7Z2JDJ8"/>
<dbReference type="Proteomes" id="UP000434209">
    <property type="component" value="Chromosome 3"/>
</dbReference>
<evidence type="ECO:0000313" key="3">
    <source>
        <dbReference type="Proteomes" id="UP000434209"/>
    </source>
</evidence>
<dbReference type="RefSeq" id="WP_158762348.1">
    <property type="nucleotide sequence ID" value="NZ_CP046911.1"/>
</dbReference>
<feature type="signal peptide" evidence="1">
    <location>
        <begin position="1"/>
        <end position="21"/>
    </location>
</feature>
<dbReference type="OrthoDB" id="9113324at2"/>
<evidence type="ECO:0008006" key="4">
    <source>
        <dbReference type="Google" id="ProtNLM"/>
    </source>
</evidence>
<organism evidence="2 3">
    <name type="scientific">Paraburkholderia acidiphila</name>
    <dbReference type="NCBI Taxonomy" id="2571747"/>
    <lineage>
        <taxon>Bacteria</taxon>
        <taxon>Pseudomonadati</taxon>
        <taxon>Pseudomonadota</taxon>
        <taxon>Betaproteobacteria</taxon>
        <taxon>Burkholderiales</taxon>
        <taxon>Burkholderiaceae</taxon>
        <taxon>Paraburkholderia</taxon>
    </lineage>
</organism>
<proteinExistence type="predicted"/>
<name>A0A7Z2JDJ8_9BURK</name>
<feature type="chain" id="PRO_5031066795" description="DUF4148 domain-containing protein" evidence="1">
    <location>
        <begin position="22"/>
        <end position="129"/>
    </location>
</feature>
<keyword evidence="1" id="KW-0732">Signal</keyword>
<evidence type="ECO:0000313" key="2">
    <source>
        <dbReference type="EMBL" id="QGZ59165.1"/>
    </source>
</evidence>
<gene>
    <name evidence="2" type="ORF">FAZ97_30005</name>
</gene>
<dbReference type="KEGG" id="pacp:FAZ97_30005"/>
<dbReference type="EMBL" id="CP046911">
    <property type="protein sequence ID" value="QGZ59165.1"/>
    <property type="molecule type" value="Genomic_DNA"/>
</dbReference>
<evidence type="ECO:0000256" key="1">
    <source>
        <dbReference type="SAM" id="SignalP"/>
    </source>
</evidence>
<accession>A0A7Z2JDJ8</accession>
<sequence>MRRKSTWLGWSLCLVAMHAFGQTQPGSTAPCATPRQHAATEARVAAITQGFDAYRIGNDYAAADNQRLQALATVRRCQTRSSSDRCSRELQQYTISDQQYRYAAQSMDSYNSAAATQQRARAAELPVCR</sequence>
<reference evidence="2 3" key="1">
    <citation type="submission" date="2019-12" db="EMBL/GenBank/DDBJ databases">
        <title>Paraburkholderia acidiphila 7Q-K02 sp. nov and Paraburkholderia acidisoli DHF22 sp. nov., two strains isolated from forest soil.</title>
        <authorList>
            <person name="Gao Z."/>
            <person name="Qiu L."/>
        </authorList>
    </citation>
    <scope>NUCLEOTIDE SEQUENCE [LARGE SCALE GENOMIC DNA]</scope>
    <source>
        <strain evidence="2 3">7Q-K02</strain>
    </source>
</reference>
<protein>
    <recommendedName>
        <fullName evidence="4">DUF4148 domain-containing protein</fullName>
    </recommendedName>
</protein>
<keyword evidence="3" id="KW-1185">Reference proteome</keyword>